<dbReference type="SUPFAM" id="SSF57889">
    <property type="entry name" value="Cysteine-rich domain"/>
    <property type="match status" value="9"/>
</dbReference>
<keyword evidence="5" id="KW-0175">Coiled coil</keyword>
<dbReference type="RefSeq" id="XP_031397765.1">
    <property type="nucleotide sequence ID" value="XM_031541905.1"/>
</dbReference>
<dbReference type="Pfam" id="PF03107">
    <property type="entry name" value="C1_2"/>
    <property type="match status" value="6"/>
</dbReference>
<evidence type="ECO:0000256" key="1">
    <source>
        <dbReference type="ARBA" id="ARBA00022723"/>
    </source>
</evidence>
<dbReference type="InterPro" id="IPR046349">
    <property type="entry name" value="C1-like_sf"/>
</dbReference>
<proteinExistence type="predicted"/>
<dbReference type="InterPro" id="IPR004146">
    <property type="entry name" value="DC1"/>
</dbReference>
<evidence type="ECO:0000313" key="8">
    <source>
        <dbReference type="RefSeq" id="XP_031397764.1"/>
    </source>
</evidence>
<protein>
    <submittedName>
        <fullName evidence="8 9">Uncharacterized protein LOC116208449</fullName>
    </submittedName>
</protein>
<dbReference type="GO" id="GO:0008270">
    <property type="term" value="F:zinc ion binding"/>
    <property type="evidence" value="ECO:0007669"/>
    <property type="project" value="UniProtKB-KW"/>
</dbReference>
<dbReference type="AlphaFoldDB" id="A0A6P8DTQ6"/>
<keyword evidence="2" id="KW-0677">Repeat</keyword>
<dbReference type="PANTHER" id="PTHR46288">
    <property type="entry name" value="PHORBOL-ESTER/DAG-TYPE DOMAIN-CONTAINING PROTEIN"/>
    <property type="match status" value="1"/>
</dbReference>
<sequence>MATSLWHPCDKHHALILRELSENCSFPCRICELHFNGPTYCCWGCDMFLHKSCAELPLETRHPAHPHPLALSTEMVPSGERCGTALSDGILRGEFSKEVFVYRCGDCSFSLDVTWVFRALFPSEGEEQEKGTIRHFADDHPLTYFHFNKPIKVECRACEQQIAGPFYGCPICSFYLHESCTQLELAREIAQHPFHPEHHLTLFFPASEVRCDACCSCIGKEYNAFAYKCNECRFNLDVRCVTSFLPFGYKQEDCRAIEHFSHQHQLVSFSVKMENMDIRCKACELKISGEVYGCPDCKFFLHRSCKQELPQEMSHFLHPDHPLIFRAKPTYPGGTFACDSCMCVSSGCTFSCEECSFDLDLVCALSTFSAIKEGVATEIQHFSHDHSLTLIYRRTALGCIICGGSVLGLAYSCLTCDSLHKSFLLHKSCAKLPQESDHPFHPAHPLTLQSKKHFFCEADGVESEGFCFCCDKCQFFLGVGAASLKKPTLKHRPHEHDLFHFKRLGGLKCCNYCGKKSSVDSYRCVQCDFTVHYDCIRILPLSIKHDTHFHPLALLDKLIVKHHEDQQYCDACERTRRPDRGVYYCAECNFAAHIGCAIPSVEIEETKPAELEKVDREIARLVTDIQQKETNIEAMQIELEESRKRLEELRMKRDDLAI</sequence>
<feature type="domain" description="Phorbol-ester/DAG-type" evidence="6">
    <location>
        <begin position="263"/>
        <end position="313"/>
    </location>
</feature>
<dbReference type="GeneID" id="116208449"/>
<feature type="coiled-coil region" evidence="5">
    <location>
        <begin position="611"/>
        <end position="652"/>
    </location>
</feature>
<dbReference type="InterPro" id="IPR002219">
    <property type="entry name" value="PKC_DAG/PE"/>
</dbReference>
<evidence type="ECO:0000313" key="7">
    <source>
        <dbReference type="Proteomes" id="UP000515151"/>
    </source>
</evidence>
<evidence type="ECO:0000256" key="5">
    <source>
        <dbReference type="SAM" id="Coils"/>
    </source>
</evidence>
<dbReference type="Proteomes" id="UP000515151">
    <property type="component" value="Chromosome 5"/>
</dbReference>
<organism evidence="7 8">
    <name type="scientific">Punica granatum</name>
    <name type="common">Pomegranate</name>
    <dbReference type="NCBI Taxonomy" id="22663"/>
    <lineage>
        <taxon>Eukaryota</taxon>
        <taxon>Viridiplantae</taxon>
        <taxon>Streptophyta</taxon>
        <taxon>Embryophyta</taxon>
        <taxon>Tracheophyta</taxon>
        <taxon>Spermatophyta</taxon>
        <taxon>Magnoliopsida</taxon>
        <taxon>eudicotyledons</taxon>
        <taxon>Gunneridae</taxon>
        <taxon>Pentapetalae</taxon>
        <taxon>rosids</taxon>
        <taxon>malvids</taxon>
        <taxon>Myrtales</taxon>
        <taxon>Lythraceae</taxon>
        <taxon>Punica</taxon>
    </lineage>
</organism>
<evidence type="ECO:0000256" key="4">
    <source>
        <dbReference type="ARBA" id="ARBA00022833"/>
    </source>
</evidence>
<dbReference type="PANTHER" id="PTHR46288:SF27">
    <property type="entry name" value="CYSTEINE_HISTIDINE-RICH C1 DOMAIN FAMILY PROTEIN"/>
    <property type="match status" value="1"/>
</dbReference>
<keyword evidence="4" id="KW-0862">Zinc</keyword>
<dbReference type="InterPro" id="IPR001965">
    <property type="entry name" value="Znf_PHD"/>
</dbReference>
<name>A0A6P8DTQ6_PUNGR</name>
<reference evidence="7" key="1">
    <citation type="journal article" date="2020" name="Plant Biotechnol. J.">
        <title>The pomegranate (Punica granatum L.) draft genome dissects genetic divergence between soft- and hard-seeded cultivars.</title>
        <authorList>
            <person name="Luo X."/>
            <person name="Li H."/>
            <person name="Wu Z."/>
            <person name="Yao W."/>
            <person name="Zhao P."/>
            <person name="Cao D."/>
            <person name="Yu H."/>
            <person name="Li K."/>
            <person name="Poudel K."/>
            <person name="Zhao D."/>
            <person name="Zhang F."/>
            <person name="Xia X."/>
            <person name="Chen L."/>
            <person name="Wang Q."/>
            <person name="Jing D."/>
            <person name="Cao S."/>
        </authorList>
    </citation>
    <scope>NUCLEOTIDE SEQUENCE [LARGE SCALE GENOMIC DNA]</scope>
</reference>
<accession>A0A6P8DTQ6</accession>
<feature type="domain" description="Phorbol-ester/DAG-type" evidence="6">
    <location>
        <begin position="493"/>
        <end position="543"/>
    </location>
</feature>
<evidence type="ECO:0000256" key="3">
    <source>
        <dbReference type="ARBA" id="ARBA00022771"/>
    </source>
</evidence>
<feature type="domain" description="Phorbol-ester/DAG-type" evidence="6">
    <location>
        <begin position="191"/>
        <end position="254"/>
    </location>
</feature>
<gene>
    <name evidence="8 9" type="primary">LOC116208449</name>
</gene>
<dbReference type="OrthoDB" id="1036688at2759"/>
<reference evidence="8 9" key="2">
    <citation type="submission" date="2025-04" db="UniProtKB">
        <authorList>
            <consortium name="RefSeq"/>
        </authorList>
    </citation>
    <scope>IDENTIFICATION</scope>
    <source>
        <tissue evidence="8 9">Leaf</tissue>
    </source>
</reference>
<keyword evidence="7" id="KW-1185">Reference proteome</keyword>
<dbReference type="PROSITE" id="PS50081">
    <property type="entry name" value="ZF_DAG_PE_2"/>
    <property type="match status" value="3"/>
</dbReference>
<dbReference type="SMART" id="SM00249">
    <property type="entry name" value="PHD"/>
    <property type="match status" value="4"/>
</dbReference>
<evidence type="ECO:0000313" key="9">
    <source>
        <dbReference type="RefSeq" id="XP_031397765.1"/>
    </source>
</evidence>
<evidence type="ECO:0000256" key="2">
    <source>
        <dbReference type="ARBA" id="ARBA00022737"/>
    </source>
</evidence>
<evidence type="ECO:0000259" key="6">
    <source>
        <dbReference type="PROSITE" id="PS50081"/>
    </source>
</evidence>
<dbReference type="RefSeq" id="XP_031397764.1">
    <property type="nucleotide sequence ID" value="XM_031541904.1"/>
</dbReference>
<keyword evidence="3" id="KW-0863">Zinc-finger</keyword>
<keyword evidence="1" id="KW-0479">Metal-binding</keyword>